<feature type="domain" description="DC1" evidence="2">
    <location>
        <begin position="107"/>
        <end position="152"/>
    </location>
</feature>
<evidence type="ECO:0000313" key="4">
    <source>
        <dbReference type="Proteomes" id="UP001567538"/>
    </source>
</evidence>
<dbReference type="InterPro" id="IPR004146">
    <property type="entry name" value="DC1"/>
</dbReference>
<dbReference type="PANTHER" id="PTHR32410:SF216">
    <property type="entry name" value="PHORBOL-ESTER_DAG-TYPE DOMAIN-CONTAINING PROTEIN"/>
    <property type="match status" value="1"/>
</dbReference>
<dbReference type="InterPro" id="IPR053192">
    <property type="entry name" value="Vacuole_Formation_Reg"/>
</dbReference>
<dbReference type="EMBL" id="JBEAFC010000011">
    <property type="protein sequence ID" value="KAL1535837.1"/>
    <property type="molecule type" value="Genomic_DNA"/>
</dbReference>
<organism evidence="3 4">
    <name type="scientific">Salvia divinorum</name>
    <name type="common">Maria pastora</name>
    <name type="synonym">Diviner's sage</name>
    <dbReference type="NCBI Taxonomy" id="28513"/>
    <lineage>
        <taxon>Eukaryota</taxon>
        <taxon>Viridiplantae</taxon>
        <taxon>Streptophyta</taxon>
        <taxon>Embryophyta</taxon>
        <taxon>Tracheophyta</taxon>
        <taxon>Spermatophyta</taxon>
        <taxon>Magnoliopsida</taxon>
        <taxon>eudicotyledons</taxon>
        <taxon>Gunneridae</taxon>
        <taxon>Pentapetalae</taxon>
        <taxon>asterids</taxon>
        <taxon>lamiids</taxon>
        <taxon>Lamiales</taxon>
        <taxon>Lamiaceae</taxon>
        <taxon>Nepetoideae</taxon>
        <taxon>Mentheae</taxon>
        <taxon>Salviinae</taxon>
        <taxon>Salvia</taxon>
        <taxon>Salvia subgen. Calosphace</taxon>
    </lineage>
</organism>
<accession>A0ABD1FVH2</accession>
<dbReference type="AlphaFoldDB" id="A0ABD1FVH2"/>
<name>A0ABD1FVH2_SALDI</name>
<dbReference type="SUPFAM" id="SSF57889">
    <property type="entry name" value="Cysteine-rich domain"/>
    <property type="match status" value="1"/>
</dbReference>
<evidence type="ECO:0000259" key="2">
    <source>
        <dbReference type="Pfam" id="PF03107"/>
    </source>
</evidence>
<dbReference type="PANTHER" id="PTHR32410">
    <property type="entry name" value="CYSTEINE/HISTIDINE-RICH C1 DOMAIN FAMILY PROTEIN"/>
    <property type="match status" value="1"/>
</dbReference>
<keyword evidence="4" id="KW-1185">Reference proteome</keyword>
<evidence type="ECO:0000256" key="1">
    <source>
        <dbReference type="ARBA" id="ARBA00022737"/>
    </source>
</evidence>
<dbReference type="InterPro" id="IPR046349">
    <property type="entry name" value="C1-like_sf"/>
</dbReference>
<dbReference type="CDD" id="cd15489">
    <property type="entry name" value="PHD_SF"/>
    <property type="match status" value="1"/>
</dbReference>
<dbReference type="Proteomes" id="UP001567538">
    <property type="component" value="Unassembled WGS sequence"/>
</dbReference>
<protein>
    <recommendedName>
        <fullName evidence="2">DC1 domain-containing protein</fullName>
    </recommendedName>
</protein>
<comment type="caution">
    <text evidence="3">The sequence shown here is derived from an EMBL/GenBank/DDBJ whole genome shotgun (WGS) entry which is preliminary data.</text>
</comment>
<gene>
    <name evidence="3" type="ORF">AAHA92_28570</name>
</gene>
<sequence>MRQVGGGTLQLIPPIIIPAANNELVNLKYKFIHRQHQLTLVSSSDQNQKEEDEENYGVRSELMSSCHKDVAYYDCYRCCNSSCDFIVHVRCAVLPKSVSSHRWDKHHQLLLTYDATLNHLGDFYCDQCETQMNPKSWMYYCSSCDLSFHPQCFQTTSGEYRNIKFGQEYVINATIHSLFNFSPQNAAATFVVAIRLKMKDFIVLHATSSFVPTTIALEKLWKMGTSRPSIVKNLLSTLFHIVVNDDMAV</sequence>
<evidence type="ECO:0000313" key="3">
    <source>
        <dbReference type="EMBL" id="KAL1535837.1"/>
    </source>
</evidence>
<keyword evidence="1" id="KW-0677">Repeat</keyword>
<dbReference type="Pfam" id="PF03107">
    <property type="entry name" value="C1_2"/>
    <property type="match status" value="1"/>
</dbReference>
<reference evidence="3 4" key="1">
    <citation type="submission" date="2024-06" db="EMBL/GenBank/DDBJ databases">
        <title>A chromosome level genome sequence of Diviner's sage (Salvia divinorum).</title>
        <authorList>
            <person name="Ford S.A."/>
            <person name="Ro D.-K."/>
            <person name="Ness R.W."/>
            <person name="Phillips M.A."/>
        </authorList>
    </citation>
    <scope>NUCLEOTIDE SEQUENCE [LARGE SCALE GENOMIC DNA]</scope>
    <source>
        <strain evidence="3">SAF-2024a</strain>
        <tissue evidence="3">Leaf</tissue>
    </source>
</reference>
<proteinExistence type="predicted"/>